<dbReference type="EMBL" id="JBIAXI010000001">
    <property type="protein sequence ID" value="MFF4771323.1"/>
    <property type="molecule type" value="Genomic_DNA"/>
</dbReference>
<keyword evidence="3" id="KW-1185">Reference proteome</keyword>
<dbReference type="Proteomes" id="UP001602119">
    <property type="component" value="Unassembled WGS sequence"/>
</dbReference>
<comment type="caution">
    <text evidence="2">The sequence shown here is derived from an EMBL/GenBank/DDBJ whole genome shotgun (WGS) entry which is preliminary data.</text>
</comment>
<dbReference type="Gene3D" id="2.60.40.10">
    <property type="entry name" value="Immunoglobulins"/>
    <property type="match status" value="1"/>
</dbReference>
<dbReference type="RefSeq" id="WP_387339977.1">
    <property type="nucleotide sequence ID" value="NZ_JBIAXI010000001.1"/>
</dbReference>
<evidence type="ECO:0000313" key="2">
    <source>
        <dbReference type="EMBL" id="MFF4771323.1"/>
    </source>
</evidence>
<organism evidence="2 3">
    <name type="scientific">Microtetraspora fusca</name>
    <dbReference type="NCBI Taxonomy" id="1997"/>
    <lineage>
        <taxon>Bacteria</taxon>
        <taxon>Bacillati</taxon>
        <taxon>Actinomycetota</taxon>
        <taxon>Actinomycetes</taxon>
        <taxon>Streptosporangiales</taxon>
        <taxon>Streptosporangiaceae</taxon>
        <taxon>Microtetraspora</taxon>
    </lineage>
</organism>
<accession>A0ABW6UZ10</accession>
<dbReference type="InterPro" id="IPR013783">
    <property type="entry name" value="Ig-like_fold"/>
</dbReference>
<dbReference type="InterPro" id="IPR026891">
    <property type="entry name" value="Fn3-like"/>
</dbReference>
<feature type="domain" description="Fibronectin type III-like" evidence="1">
    <location>
        <begin position="5"/>
        <end position="58"/>
    </location>
</feature>
<reference evidence="2 3" key="1">
    <citation type="submission" date="2024-10" db="EMBL/GenBank/DDBJ databases">
        <title>The Natural Products Discovery Center: Release of the First 8490 Sequenced Strains for Exploring Actinobacteria Biosynthetic Diversity.</title>
        <authorList>
            <person name="Kalkreuter E."/>
            <person name="Kautsar S.A."/>
            <person name="Yang D."/>
            <person name="Bader C.D."/>
            <person name="Teijaro C.N."/>
            <person name="Fluegel L."/>
            <person name="Davis C.M."/>
            <person name="Simpson J.R."/>
            <person name="Lauterbach L."/>
            <person name="Steele A.D."/>
            <person name="Gui C."/>
            <person name="Meng S."/>
            <person name="Li G."/>
            <person name="Viehrig K."/>
            <person name="Ye F."/>
            <person name="Su P."/>
            <person name="Kiefer A.F."/>
            <person name="Nichols A."/>
            <person name="Cepeda A.J."/>
            <person name="Yan W."/>
            <person name="Fan B."/>
            <person name="Jiang Y."/>
            <person name="Adhikari A."/>
            <person name="Zheng C.-J."/>
            <person name="Schuster L."/>
            <person name="Cowan T.M."/>
            <person name="Smanski M.J."/>
            <person name="Chevrette M.G."/>
            <person name="De Carvalho L.P.S."/>
            <person name="Shen B."/>
        </authorList>
    </citation>
    <scope>NUCLEOTIDE SEQUENCE [LARGE SCALE GENOMIC DNA]</scope>
    <source>
        <strain evidence="2 3">NPDC001281</strain>
    </source>
</reference>
<evidence type="ECO:0000313" key="3">
    <source>
        <dbReference type="Proteomes" id="UP001602119"/>
    </source>
</evidence>
<sequence>MPDESRPARWPAGFAVAEADPGETAEVSVEIPRHAAEVWGTDGWRLVSGDYVLRTGHSLDDIRLTTDLTL</sequence>
<protein>
    <submittedName>
        <fullName evidence="2">Fibronectin type III-like domain-contianing protein</fullName>
    </submittedName>
</protein>
<gene>
    <name evidence="2" type="ORF">ACFY05_00535</name>
</gene>
<evidence type="ECO:0000259" key="1">
    <source>
        <dbReference type="Pfam" id="PF14310"/>
    </source>
</evidence>
<dbReference type="Pfam" id="PF14310">
    <property type="entry name" value="Fn3-like"/>
    <property type="match status" value="1"/>
</dbReference>
<proteinExistence type="predicted"/>
<name>A0ABW6UZ10_MICFU</name>